<dbReference type="EnsemblPlants" id="AET4Gv20209000.12">
    <property type="protein sequence ID" value="AET4Gv20209000.12"/>
    <property type="gene ID" value="AET4Gv20209000"/>
</dbReference>
<accession>A0A453HJJ2</accession>
<reference evidence="1" key="3">
    <citation type="journal article" date="2017" name="Nature">
        <title>Genome sequence of the progenitor of the wheat D genome Aegilops tauschii.</title>
        <authorList>
            <person name="Luo M.C."/>
            <person name="Gu Y.Q."/>
            <person name="Puiu D."/>
            <person name="Wang H."/>
            <person name="Twardziok S.O."/>
            <person name="Deal K.R."/>
            <person name="Huo N."/>
            <person name="Zhu T."/>
            <person name="Wang L."/>
            <person name="Wang Y."/>
            <person name="McGuire P.E."/>
            <person name="Liu S."/>
            <person name="Long H."/>
            <person name="Ramasamy R.K."/>
            <person name="Rodriguez J.C."/>
            <person name="Van S.L."/>
            <person name="Yuan L."/>
            <person name="Wang Z."/>
            <person name="Xia Z."/>
            <person name="Xiao L."/>
            <person name="Anderson O.D."/>
            <person name="Ouyang S."/>
            <person name="Liang Y."/>
            <person name="Zimin A.V."/>
            <person name="Pertea G."/>
            <person name="Qi P."/>
            <person name="Bennetzen J.L."/>
            <person name="Dai X."/>
            <person name="Dawson M.W."/>
            <person name="Muller H.G."/>
            <person name="Kugler K."/>
            <person name="Rivarola-Duarte L."/>
            <person name="Spannagl M."/>
            <person name="Mayer K.F.X."/>
            <person name="Lu F.H."/>
            <person name="Bevan M.W."/>
            <person name="Leroy P."/>
            <person name="Li P."/>
            <person name="You F.M."/>
            <person name="Sun Q."/>
            <person name="Liu Z."/>
            <person name="Lyons E."/>
            <person name="Wicker T."/>
            <person name="Salzberg S.L."/>
            <person name="Devos K.M."/>
            <person name="Dvorak J."/>
        </authorList>
    </citation>
    <scope>NUCLEOTIDE SEQUENCE [LARGE SCALE GENOMIC DNA]</scope>
    <source>
        <strain evidence="1">cv. AL8/78</strain>
    </source>
</reference>
<dbReference type="Gramene" id="AET4Gv20209000.6">
    <property type="protein sequence ID" value="AET4Gv20209000.6"/>
    <property type="gene ID" value="AET4Gv20209000"/>
</dbReference>
<dbReference type="EnsemblPlants" id="AET4Gv20209000.6">
    <property type="protein sequence ID" value="AET4Gv20209000.6"/>
    <property type="gene ID" value="AET4Gv20209000"/>
</dbReference>
<reference evidence="1" key="5">
    <citation type="journal article" date="2021" name="G3 (Bethesda)">
        <title>Aegilops tauschii genome assembly Aet v5.0 features greater sequence contiguity and improved annotation.</title>
        <authorList>
            <person name="Wang L."/>
            <person name="Zhu T."/>
            <person name="Rodriguez J.C."/>
            <person name="Deal K.R."/>
            <person name="Dubcovsky J."/>
            <person name="McGuire P.E."/>
            <person name="Lux T."/>
            <person name="Spannagl M."/>
            <person name="Mayer K.F.X."/>
            <person name="Baldrich P."/>
            <person name="Meyers B.C."/>
            <person name="Huo N."/>
            <person name="Gu Y.Q."/>
            <person name="Zhou H."/>
            <person name="Devos K.M."/>
            <person name="Bennetzen J.L."/>
            <person name="Unver T."/>
            <person name="Budak H."/>
            <person name="Gulick P.J."/>
            <person name="Galiba G."/>
            <person name="Kalapos B."/>
            <person name="Nelson D.R."/>
            <person name="Li P."/>
            <person name="You F.M."/>
            <person name="Luo M.C."/>
            <person name="Dvorak J."/>
        </authorList>
    </citation>
    <scope>NUCLEOTIDE SEQUENCE [LARGE SCALE GENOMIC DNA]</scope>
    <source>
        <strain evidence="1">cv. AL8/78</strain>
    </source>
</reference>
<keyword evidence="2" id="KW-1185">Reference proteome</keyword>
<evidence type="ECO:0000313" key="2">
    <source>
        <dbReference type="Proteomes" id="UP000015105"/>
    </source>
</evidence>
<dbReference type="EnsemblPlants" id="AET4Gv20209000.13">
    <property type="protein sequence ID" value="AET4Gv20209000.13"/>
    <property type="gene ID" value="AET4Gv20209000"/>
</dbReference>
<organism evidence="1 2">
    <name type="scientific">Aegilops tauschii subsp. strangulata</name>
    <name type="common">Goatgrass</name>
    <dbReference type="NCBI Taxonomy" id="200361"/>
    <lineage>
        <taxon>Eukaryota</taxon>
        <taxon>Viridiplantae</taxon>
        <taxon>Streptophyta</taxon>
        <taxon>Embryophyta</taxon>
        <taxon>Tracheophyta</taxon>
        <taxon>Spermatophyta</taxon>
        <taxon>Magnoliopsida</taxon>
        <taxon>Liliopsida</taxon>
        <taxon>Poales</taxon>
        <taxon>Poaceae</taxon>
        <taxon>BOP clade</taxon>
        <taxon>Pooideae</taxon>
        <taxon>Triticodae</taxon>
        <taxon>Triticeae</taxon>
        <taxon>Triticinae</taxon>
        <taxon>Aegilops</taxon>
    </lineage>
</organism>
<dbReference type="Gramene" id="AET4Gv20209000.9">
    <property type="protein sequence ID" value="AET4Gv20209000.9"/>
    <property type="gene ID" value="AET4Gv20209000"/>
</dbReference>
<proteinExistence type="predicted"/>
<dbReference type="EnsemblPlants" id="AET4Gv20209000.9">
    <property type="protein sequence ID" value="AET4Gv20209000.9"/>
    <property type="gene ID" value="AET4Gv20209000"/>
</dbReference>
<name>A0A453HJJ2_AEGTS</name>
<protein>
    <submittedName>
        <fullName evidence="1">Uncharacterized protein</fullName>
    </submittedName>
</protein>
<dbReference type="Proteomes" id="UP000015105">
    <property type="component" value="Chromosome 4D"/>
</dbReference>
<reference evidence="1" key="4">
    <citation type="submission" date="2019-03" db="UniProtKB">
        <authorList>
            <consortium name="EnsemblPlants"/>
        </authorList>
    </citation>
    <scope>IDENTIFICATION</scope>
</reference>
<sequence>MDTALVLIKVHYSLFQSHDKQQQQQHHGLPPPTLSRFPLFASMTTSHLCWFKVGLELQRPATGTTLTAKGSSFPTADSQNRSCAHQGPFHLSNLCVKSVWF</sequence>
<evidence type="ECO:0000313" key="1">
    <source>
        <dbReference type="EnsemblPlants" id="AET4Gv20209000.10"/>
    </source>
</evidence>
<reference evidence="2" key="2">
    <citation type="journal article" date="2017" name="Nat. Plants">
        <title>The Aegilops tauschii genome reveals multiple impacts of transposons.</title>
        <authorList>
            <person name="Zhao G."/>
            <person name="Zou C."/>
            <person name="Li K."/>
            <person name="Wang K."/>
            <person name="Li T."/>
            <person name="Gao L."/>
            <person name="Zhang X."/>
            <person name="Wang H."/>
            <person name="Yang Z."/>
            <person name="Liu X."/>
            <person name="Jiang W."/>
            <person name="Mao L."/>
            <person name="Kong X."/>
            <person name="Jiao Y."/>
            <person name="Jia J."/>
        </authorList>
    </citation>
    <scope>NUCLEOTIDE SEQUENCE [LARGE SCALE GENOMIC DNA]</scope>
    <source>
        <strain evidence="2">cv. AL8/78</strain>
    </source>
</reference>
<dbReference type="EnsemblPlants" id="AET4Gv20209000.10">
    <property type="protein sequence ID" value="AET4Gv20209000.10"/>
    <property type="gene ID" value="AET4Gv20209000"/>
</dbReference>
<dbReference type="Gramene" id="AET4Gv20209000.10">
    <property type="protein sequence ID" value="AET4Gv20209000.10"/>
    <property type="gene ID" value="AET4Gv20209000"/>
</dbReference>
<reference evidence="2" key="1">
    <citation type="journal article" date="2014" name="Science">
        <title>Ancient hybridizations among the ancestral genomes of bread wheat.</title>
        <authorList>
            <consortium name="International Wheat Genome Sequencing Consortium,"/>
            <person name="Marcussen T."/>
            <person name="Sandve S.R."/>
            <person name="Heier L."/>
            <person name="Spannagl M."/>
            <person name="Pfeifer M."/>
            <person name="Jakobsen K.S."/>
            <person name="Wulff B.B."/>
            <person name="Steuernagel B."/>
            <person name="Mayer K.F."/>
            <person name="Olsen O.A."/>
        </authorList>
    </citation>
    <scope>NUCLEOTIDE SEQUENCE [LARGE SCALE GENOMIC DNA]</scope>
    <source>
        <strain evidence="2">cv. AL8/78</strain>
    </source>
</reference>
<dbReference type="Gramene" id="AET4Gv20209000.13">
    <property type="protein sequence ID" value="AET4Gv20209000.13"/>
    <property type="gene ID" value="AET4Gv20209000"/>
</dbReference>
<dbReference type="Gramene" id="AET4Gv20209000.12">
    <property type="protein sequence ID" value="AET4Gv20209000.12"/>
    <property type="gene ID" value="AET4Gv20209000"/>
</dbReference>
<dbReference type="AlphaFoldDB" id="A0A453HJJ2"/>